<keyword evidence="2 5" id="KW-0889">Transcription antitermination</keyword>
<accession>A0A150N8L2</accession>
<dbReference type="GO" id="GO:0006354">
    <property type="term" value="P:DNA-templated transcription elongation"/>
    <property type="evidence" value="ECO:0007669"/>
    <property type="project" value="UniProtKB-UniRule"/>
</dbReference>
<dbReference type="GO" id="GO:0005829">
    <property type="term" value="C:cytosol"/>
    <property type="evidence" value="ECO:0007669"/>
    <property type="project" value="TreeGrafter"/>
</dbReference>
<comment type="caution">
    <text evidence="10">The sequence shown here is derived from an EMBL/GenBank/DDBJ whole genome shotgun (WGS) entry which is preliminary data.</text>
</comment>
<dbReference type="Gene3D" id="3.30.70.940">
    <property type="entry name" value="NusG, N-terminal domain"/>
    <property type="match status" value="1"/>
</dbReference>
<name>A0A150N8L2_9BACL</name>
<dbReference type="PANTHER" id="PTHR30265:SF2">
    <property type="entry name" value="TRANSCRIPTION TERMINATION_ANTITERMINATION PROTEIN NUSG"/>
    <property type="match status" value="1"/>
</dbReference>
<evidence type="ECO:0000256" key="2">
    <source>
        <dbReference type="ARBA" id="ARBA00022814"/>
    </source>
</evidence>
<dbReference type="InterPro" id="IPR036735">
    <property type="entry name" value="NGN_dom_sf"/>
</dbReference>
<dbReference type="Pfam" id="PF02357">
    <property type="entry name" value="NusG"/>
    <property type="match status" value="1"/>
</dbReference>
<reference evidence="10 11" key="1">
    <citation type="submission" date="2016-01" db="EMBL/GenBank/DDBJ databases">
        <title>Draft Genome Sequences of Seven Thermophilic Sporeformers Isolated from Foods.</title>
        <authorList>
            <person name="Berendsen E.M."/>
            <person name="Wells-Bennik M.H."/>
            <person name="Krawcyk A.O."/>
            <person name="De Jong A."/>
            <person name="Holsappel S."/>
            <person name="Eijlander R.T."/>
            <person name="Kuipers O.P."/>
        </authorList>
    </citation>
    <scope>NUCLEOTIDE SEQUENCE [LARGE SCALE GENOMIC DNA]</scope>
    <source>
        <strain evidence="10 11">B4110</strain>
    </source>
</reference>
<dbReference type="GO" id="GO:0032784">
    <property type="term" value="P:regulation of DNA-templated transcription elongation"/>
    <property type="evidence" value="ECO:0007669"/>
    <property type="project" value="InterPro"/>
</dbReference>
<evidence type="ECO:0000256" key="4">
    <source>
        <dbReference type="ARBA" id="ARBA00023163"/>
    </source>
</evidence>
<evidence type="ECO:0000256" key="6">
    <source>
        <dbReference type="NCBIfam" id="TIGR00922"/>
    </source>
</evidence>
<dbReference type="AlphaFoldDB" id="A0A150N8L2"/>
<feature type="domain" description="NusG-like N-terminal" evidence="8">
    <location>
        <begin position="22"/>
        <end position="133"/>
    </location>
</feature>
<dbReference type="EMBL" id="LQYW01000003">
    <property type="protein sequence ID" value="KYD33028.1"/>
    <property type="molecule type" value="Genomic_DNA"/>
</dbReference>
<sequence>MLKKGNQTDLGRERTVKSSSMEKNWYVIHTYSGYENKVKANLEKRVESMGMQDKIFRIVVPEETETDTKNGKKKATKKKVFPGYVLVEMVMTDDSWYVVRNTPGVTGFVGSSGAGSKPTPLLEEEVEMILKRMGMPLTEIDVDYELNETVRVKEGPFANFTGKIEEIDLDKRKVKVLVNMFGRETPVEFEFSQIEKI</sequence>
<dbReference type="FunFam" id="2.30.30.30:FF:000002">
    <property type="entry name" value="Transcription termination/antitermination factor NusG"/>
    <property type="match status" value="1"/>
</dbReference>
<dbReference type="InterPro" id="IPR001062">
    <property type="entry name" value="Transcrpt_antiterm_NusG"/>
</dbReference>
<dbReference type="InterPro" id="IPR014722">
    <property type="entry name" value="Rib_uL2_dom2"/>
</dbReference>
<dbReference type="InterPro" id="IPR043425">
    <property type="entry name" value="NusG-like"/>
</dbReference>
<gene>
    <name evidence="5" type="primary">nusG</name>
    <name evidence="10" type="ORF">B4110_0110</name>
</gene>
<dbReference type="Proteomes" id="UP000075324">
    <property type="component" value="Unassembled WGS sequence"/>
</dbReference>
<evidence type="ECO:0000256" key="5">
    <source>
        <dbReference type="HAMAP-Rule" id="MF_00948"/>
    </source>
</evidence>
<dbReference type="InterPro" id="IPR006645">
    <property type="entry name" value="NGN-like_dom"/>
</dbReference>
<dbReference type="HAMAP" id="MF_00948">
    <property type="entry name" value="NusG"/>
    <property type="match status" value="1"/>
</dbReference>
<evidence type="ECO:0000313" key="10">
    <source>
        <dbReference type="EMBL" id="KYD33028.1"/>
    </source>
</evidence>
<dbReference type="SMART" id="SM00739">
    <property type="entry name" value="KOW"/>
    <property type="match status" value="1"/>
</dbReference>
<evidence type="ECO:0000259" key="9">
    <source>
        <dbReference type="SMART" id="SM00739"/>
    </source>
</evidence>
<dbReference type="InterPro" id="IPR008991">
    <property type="entry name" value="Translation_prot_SH3-like_sf"/>
</dbReference>
<dbReference type="Gene3D" id="2.30.30.30">
    <property type="match status" value="1"/>
</dbReference>
<protein>
    <recommendedName>
        <fullName evidence="5 6">Transcription termination/antitermination protein NusG</fullName>
    </recommendedName>
</protein>
<dbReference type="GO" id="GO:0006353">
    <property type="term" value="P:DNA-templated transcription termination"/>
    <property type="evidence" value="ECO:0007669"/>
    <property type="project" value="UniProtKB-UniRule"/>
</dbReference>
<evidence type="ECO:0000313" key="11">
    <source>
        <dbReference type="Proteomes" id="UP000075324"/>
    </source>
</evidence>
<keyword evidence="4 5" id="KW-0804">Transcription</keyword>
<dbReference type="InterPro" id="IPR047050">
    <property type="entry name" value="NGN"/>
</dbReference>
<comment type="function">
    <text evidence="5 7">Participates in transcription elongation, termination and antitermination.</text>
</comment>
<dbReference type="FunFam" id="3.30.70.940:FF:000002">
    <property type="entry name" value="Transcription termination/antitermination protein NusG"/>
    <property type="match status" value="1"/>
</dbReference>
<dbReference type="NCBIfam" id="TIGR00922">
    <property type="entry name" value="nusG"/>
    <property type="match status" value="1"/>
</dbReference>
<dbReference type="GO" id="GO:0031564">
    <property type="term" value="P:transcription antitermination"/>
    <property type="evidence" value="ECO:0007669"/>
    <property type="project" value="UniProtKB-UniRule"/>
</dbReference>
<keyword evidence="3 5" id="KW-0805">Transcription regulation</keyword>
<dbReference type="PATRIC" id="fig|153151.4.peg.1441"/>
<dbReference type="SUPFAM" id="SSF82679">
    <property type="entry name" value="N-utilization substance G protein NusG, N-terminal domain"/>
    <property type="match status" value="1"/>
</dbReference>
<dbReference type="Pfam" id="PF00467">
    <property type="entry name" value="KOW"/>
    <property type="match status" value="1"/>
</dbReference>
<keyword evidence="1 5" id="KW-0806">Transcription termination</keyword>
<evidence type="ECO:0000256" key="3">
    <source>
        <dbReference type="ARBA" id="ARBA00023015"/>
    </source>
</evidence>
<dbReference type="CDD" id="cd06091">
    <property type="entry name" value="KOW_NusG"/>
    <property type="match status" value="1"/>
</dbReference>
<evidence type="ECO:0000259" key="8">
    <source>
        <dbReference type="SMART" id="SM00738"/>
    </source>
</evidence>
<dbReference type="PANTHER" id="PTHR30265">
    <property type="entry name" value="RHO-INTERACTING TRANSCRIPTION TERMINATION FACTOR NUSG"/>
    <property type="match status" value="1"/>
</dbReference>
<comment type="similarity">
    <text evidence="5 7">Belongs to the NusG family.</text>
</comment>
<dbReference type="SMART" id="SM00738">
    <property type="entry name" value="NGN"/>
    <property type="match status" value="1"/>
</dbReference>
<evidence type="ECO:0000256" key="1">
    <source>
        <dbReference type="ARBA" id="ARBA00022472"/>
    </source>
</evidence>
<organism evidence="10 11">
    <name type="scientific">Parageobacillus toebii</name>
    <dbReference type="NCBI Taxonomy" id="153151"/>
    <lineage>
        <taxon>Bacteria</taxon>
        <taxon>Bacillati</taxon>
        <taxon>Bacillota</taxon>
        <taxon>Bacilli</taxon>
        <taxon>Bacillales</taxon>
        <taxon>Anoxybacillaceae</taxon>
        <taxon>Parageobacillus</taxon>
    </lineage>
</organism>
<dbReference type="SUPFAM" id="SSF50104">
    <property type="entry name" value="Translation proteins SH3-like domain"/>
    <property type="match status" value="1"/>
</dbReference>
<evidence type="ECO:0000256" key="7">
    <source>
        <dbReference type="RuleBase" id="RU000538"/>
    </source>
</evidence>
<dbReference type="InterPro" id="IPR005824">
    <property type="entry name" value="KOW"/>
</dbReference>
<dbReference type="PRINTS" id="PR00338">
    <property type="entry name" value="NUSGTNSCPFCT"/>
</dbReference>
<feature type="domain" description="KOW" evidence="9">
    <location>
        <begin position="143"/>
        <end position="170"/>
    </location>
</feature>
<proteinExistence type="inferred from homology"/>
<dbReference type="CDD" id="cd09891">
    <property type="entry name" value="NGN_Bact_1"/>
    <property type="match status" value="1"/>
</dbReference>